<dbReference type="EMBL" id="JEMC01003223">
    <property type="protein sequence ID" value="KYF82828.1"/>
    <property type="molecule type" value="Genomic_DNA"/>
</dbReference>
<accession>A0A150RSU3</accession>
<dbReference type="InterPro" id="IPR011447">
    <property type="entry name" value="DUF1552"/>
</dbReference>
<dbReference type="AlphaFoldDB" id="A0A150RSU3"/>
<dbReference type="InterPro" id="IPR006311">
    <property type="entry name" value="TAT_signal"/>
</dbReference>
<proteinExistence type="predicted"/>
<dbReference type="Proteomes" id="UP000075515">
    <property type="component" value="Unassembled WGS sequence"/>
</dbReference>
<evidence type="ECO:0000313" key="1">
    <source>
        <dbReference type="EMBL" id="KYF82828.1"/>
    </source>
</evidence>
<dbReference type="PROSITE" id="PS51318">
    <property type="entry name" value="TAT"/>
    <property type="match status" value="1"/>
</dbReference>
<comment type="caution">
    <text evidence="1">The sequence shown here is derived from an EMBL/GenBank/DDBJ whole genome shotgun (WGS) entry which is preliminary data.</text>
</comment>
<name>A0A150RSU3_SORCE</name>
<protein>
    <submittedName>
        <fullName evidence="1">Uncharacterized protein</fullName>
    </submittedName>
</protein>
<organism evidence="1 2">
    <name type="scientific">Sorangium cellulosum</name>
    <name type="common">Polyangium cellulosum</name>
    <dbReference type="NCBI Taxonomy" id="56"/>
    <lineage>
        <taxon>Bacteria</taxon>
        <taxon>Pseudomonadati</taxon>
        <taxon>Myxococcota</taxon>
        <taxon>Polyangia</taxon>
        <taxon>Polyangiales</taxon>
        <taxon>Polyangiaceae</taxon>
        <taxon>Sorangium</taxon>
    </lineage>
</organism>
<evidence type="ECO:0000313" key="2">
    <source>
        <dbReference type="Proteomes" id="UP000075515"/>
    </source>
</evidence>
<dbReference type="Pfam" id="PF07586">
    <property type="entry name" value="HXXSHH"/>
    <property type="match status" value="1"/>
</dbReference>
<sequence length="448" mass="48582">MKISRRALLRGAGVAVALPFLDAMRPQRASAAPADPKRFVAFFVPNGTDPGAWHPRTAGPLSAEGLTPCLVDMKGFDAEREWPAGDAIWRDVTMVSGVDHQVICSDIHSPAMALCAHTDGGGQAVPKKATLDQYLAEHIAAETPYRSLNLSPTGDTAVTQGFISFRDGGQVEDAFRDPAALFDTLFSNLGSPNEEMDNIRRRRASVLDWVREDARRLNQRLGAADRARVEQHLESVFELERQIQSTTQSSCTVPGKPARGLDLHGKFKQMIDLGLLALTCDLTRVLVLQYSNSWGLDFSGYDLPDGVGTWSDHFISHKLGDRDRATDLDSLPQAEAMRIANARVVQTSRFKVRRFAYLLNAMKAATTATGNLLDESLVLYTSENGDGDSHGRKNMPIMLAGHVGGFETGRAVHANNAPTGALHCSIINYFGVELSKYGDPAGGPIAGL</sequence>
<gene>
    <name evidence="1" type="ORF">BE18_09680</name>
</gene>
<reference evidence="1 2" key="1">
    <citation type="submission" date="2014-02" db="EMBL/GenBank/DDBJ databases">
        <title>The small core and large imbalanced accessory genome model reveals a collaborative survival strategy of Sorangium cellulosum strains in nature.</title>
        <authorList>
            <person name="Han K."/>
            <person name="Peng R."/>
            <person name="Blom J."/>
            <person name="Li Y.-Z."/>
        </authorList>
    </citation>
    <scope>NUCLEOTIDE SEQUENCE [LARGE SCALE GENOMIC DNA]</scope>
    <source>
        <strain evidence="1 2">So0149</strain>
    </source>
</reference>